<dbReference type="InterPro" id="IPR015955">
    <property type="entry name" value="Lactate_DH/Glyco_Ohase_4_C"/>
</dbReference>
<evidence type="ECO:0000256" key="1">
    <source>
        <dbReference type="ARBA" id="ARBA00008824"/>
    </source>
</evidence>
<feature type="binding site" evidence="9">
    <location>
        <begin position="44"/>
        <end position="50"/>
    </location>
    <ligand>
        <name>NAD(+)</name>
        <dbReference type="ChEBI" id="CHEBI:57540"/>
    </ligand>
</feature>
<accession>A0AAW1ISH0</accession>
<feature type="domain" description="Lactate/malate dehydrogenase C-terminal" evidence="12">
    <location>
        <begin position="183"/>
        <end position="345"/>
    </location>
</feature>
<dbReference type="Gene3D" id="3.90.110.10">
    <property type="entry name" value="Lactate dehydrogenase/glycoside hydrolase, family 4, C-terminal"/>
    <property type="match status" value="1"/>
</dbReference>
<dbReference type="GO" id="GO:0005739">
    <property type="term" value="C:mitochondrion"/>
    <property type="evidence" value="ECO:0007669"/>
    <property type="project" value="TreeGrafter"/>
</dbReference>
<dbReference type="GO" id="GO:0030060">
    <property type="term" value="F:L-malate dehydrogenase (NAD+) activity"/>
    <property type="evidence" value="ECO:0007669"/>
    <property type="project" value="UniProtKB-EC"/>
</dbReference>
<dbReference type="InterPro" id="IPR022383">
    <property type="entry name" value="Lactate/malate_DH_C"/>
</dbReference>
<dbReference type="Gene3D" id="3.40.50.720">
    <property type="entry name" value="NAD(P)-binding Rossmann-like Domain"/>
    <property type="match status" value="1"/>
</dbReference>
<dbReference type="Proteomes" id="UP001458880">
    <property type="component" value="Unassembled WGS sequence"/>
</dbReference>
<feature type="binding site" evidence="9">
    <location>
        <position position="70"/>
    </location>
    <ligand>
        <name>NAD(+)</name>
        <dbReference type="ChEBI" id="CHEBI:57540"/>
    </ligand>
</feature>
<evidence type="ECO:0000256" key="5">
    <source>
        <dbReference type="ARBA" id="ARBA00022532"/>
    </source>
</evidence>
<dbReference type="Pfam" id="PF00056">
    <property type="entry name" value="Ldh_1_N"/>
    <property type="match status" value="1"/>
</dbReference>
<dbReference type="FunFam" id="3.40.50.720:FF:000268">
    <property type="entry name" value="Malate dehydrogenase"/>
    <property type="match status" value="1"/>
</dbReference>
<evidence type="ECO:0000259" key="11">
    <source>
        <dbReference type="Pfam" id="PF00056"/>
    </source>
</evidence>
<keyword evidence="5" id="KW-0816">Tricarboxylic acid cycle</keyword>
<comment type="subunit">
    <text evidence="2">Homodimer.</text>
</comment>
<evidence type="ECO:0000256" key="2">
    <source>
        <dbReference type="ARBA" id="ARBA00011738"/>
    </source>
</evidence>
<name>A0AAW1ISH0_POPJA</name>
<comment type="similarity">
    <text evidence="1">Belongs to the LDH/MDH superfamily. MDH type 1 family.</text>
</comment>
<dbReference type="EMBL" id="JASPKY010000562">
    <property type="protein sequence ID" value="KAK9692873.1"/>
    <property type="molecule type" value="Genomic_DNA"/>
</dbReference>
<comment type="caution">
    <text evidence="13">The sequence shown here is derived from an EMBL/GenBank/DDBJ whole genome shotgun (WGS) entry which is preliminary data.</text>
</comment>
<evidence type="ECO:0000259" key="12">
    <source>
        <dbReference type="Pfam" id="PF02866"/>
    </source>
</evidence>
<dbReference type="GO" id="GO:0019752">
    <property type="term" value="P:carboxylic acid metabolic process"/>
    <property type="evidence" value="ECO:0007669"/>
    <property type="project" value="InterPro"/>
</dbReference>
<dbReference type="PIRSF" id="PIRSF000102">
    <property type="entry name" value="Lac_mal_DH"/>
    <property type="match status" value="1"/>
</dbReference>
<evidence type="ECO:0000256" key="10">
    <source>
        <dbReference type="RuleBase" id="RU003369"/>
    </source>
</evidence>
<evidence type="ECO:0000256" key="7">
    <source>
        <dbReference type="ARBA" id="ARBA00023027"/>
    </source>
</evidence>
<dbReference type="PANTHER" id="PTHR11540:SF16">
    <property type="entry name" value="MALATE DEHYDROGENASE, MITOCHONDRIAL"/>
    <property type="match status" value="1"/>
</dbReference>
<dbReference type="InterPro" id="IPR001236">
    <property type="entry name" value="Lactate/malate_DH_N"/>
</dbReference>
<dbReference type="EC" id="1.1.1.37" evidence="3"/>
<evidence type="ECO:0000313" key="13">
    <source>
        <dbReference type="EMBL" id="KAK9692873.1"/>
    </source>
</evidence>
<reference evidence="13 14" key="1">
    <citation type="journal article" date="2024" name="BMC Genomics">
        <title>De novo assembly and annotation of Popillia japonica's genome with initial clues to its potential as an invasive pest.</title>
        <authorList>
            <person name="Cucini C."/>
            <person name="Boschi S."/>
            <person name="Funari R."/>
            <person name="Cardaioli E."/>
            <person name="Iannotti N."/>
            <person name="Marturano G."/>
            <person name="Paoli F."/>
            <person name="Bruttini M."/>
            <person name="Carapelli A."/>
            <person name="Frati F."/>
            <person name="Nardi F."/>
        </authorList>
    </citation>
    <scope>NUCLEOTIDE SEQUENCE [LARGE SCALE GENOMIC DNA]</scope>
    <source>
        <strain evidence="13">DMR45628</strain>
    </source>
</reference>
<keyword evidence="7 9" id="KW-0520">NAD</keyword>
<dbReference type="SUPFAM" id="SSF56327">
    <property type="entry name" value="LDH C-terminal domain-like"/>
    <property type="match status" value="1"/>
</dbReference>
<evidence type="ECO:0000313" key="14">
    <source>
        <dbReference type="Proteomes" id="UP001458880"/>
    </source>
</evidence>
<keyword evidence="14" id="KW-1185">Reference proteome</keyword>
<protein>
    <recommendedName>
        <fullName evidence="4">Malate dehydrogenase, mitochondrial</fullName>
        <ecNumber evidence="3">1.1.1.37</ecNumber>
    </recommendedName>
</protein>
<gene>
    <name evidence="13" type="ORF">QE152_g34854</name>
</gene>
<dbReference type="InterPro" id="IPR001557">
    <property type="entry name" value="L-lactate/malate_DH"/>
</dbReference>
<dbReference type="Pfam" id="PF02866">
    <property type="entry name" value="Ldh_1_C"/>
    <property type="match status" value="1"/>
</dbReference>
<evidence type="ECO:0000256" key="4">
    <source>
        <dbReference type="ARBA" id="ARBA00016075"/>
    </source>
</evidence>
<dbReference type="AlphaFoldDB" id="A0AAW1ISH0"/>
<dbReference type="FunFam" id="3.90.110.10:FF:000009">
    <property type="entry name" value="Malate dehydrogenase"/>
    <property type="match status" value="1"/>
</dbReference>
<keyword evidence="6 10" id="KW-0560">Oxidoreductase</keyword>
<dbReference type="InterPro" id="IPR036291">
    <property type="entry name" value="NAD(P)-bd_dom_sf"/>
</dbReference>
<dbReference type="SUPFAM" id="SSF51735">
    <property type="entry name" value="NAD(P)-binding Rossmann-fold domains"/>
    <property type="match status" value="1"/>
</dbReference>
<evidence type="ECO:0000256" key="8">
    <source>
        <dbReference type="ARBA" id="ARBA00048313"/>
    </source>
</evidence>
<feature type="binding site" evidence="9">
    <location>
        <position position="130"/>
    </location>
    <ligand>
        <name>NAD(+)</name>
        <dbReference type="ChEBI" id="CHEBI:57540"/>
    </ligand>
</feature>
<organism evidence="13 14">
    <name type="scientific">Popillia japonica</name>
    <name type="common">Japanese beetle</name>
    <dbReference type="NCBI Taxonomy" id="7064"/>
    <lineage>
        <taxon>Eukaryota</taxon>
        <taxon>Metazoa</taxon>
        <taxon>Ecdysozoa</taxon>
        <taxon>Arthropoda</taxon>
        <taxon>Hexapoda</taxon>
        <taxon>Insecta</taxon>
        <taxon>Pterygota</taxon>
        <taxon>Neoptera</taxon>
        <taxon>Endopterygota</taxon>
        <taxon>Coleoptera</taxon>
        <taxon>Polyphaga</taxon>
        <taxon>Scarabaeiformia</taxon>
        <taxon>Scarabaeidae</taxon>
        <taxon>Rutelinae</taxon>
        <taxon>Popillia</taxon>
    </lineage>
</organism>
<evidence type="ECO:0000256" key="9">
    <source>
        <dbReference type="PIRSR" id="PIRSR000102-3"/>
    </source>
</evidence>
<evidence type="ECO:0000256" key="3">
    <source>
        <dbReference type="ARBA" id="ARBA00012995"/>
    </source>
</evidence>
<evidence type="ECO:0000256" key="6">
    <source>
        <dbReference type="ARBA" id="ARBA00023002"/>
    </source>
</evidence>
<dbReference type="PANTHER" id="PTHR11540">
    <property type="entry name" value="MALATE AND LACTATE DEHYDROGENASE"/>
    <property type="match status" value="1"/>
</dbReference>
<proteinExistence type="inferred from homology"/>
<dbReference type="GO" id="GO:0006099">
    <property type="term" value="P:tricarboxylic acid cycle"/>
    <property type="evidence" value="ECO:0007669"/>
    <property type="project" value="UniProtKB-KW"/>
</dbReference>
<dbReference type="GO" id="GO:0070013">
    <property type="term" value="C:intracellular organelle lumen"/>
    <property type="evidence" value="ECO:0007669"/>
    <property type="project" value="UniProtKB-ARBA"/>
</dbReference>
<sequence length="378" mass="41030">MFNLFKVVRISSKLFKSVHEAPNFSVRYAHNKGGHPQMKVVIIGAAGRTGQPLSLMLKQSPLIDELTLVDTSGACGFGIELGHVDTKCKVSAYSSLDSLPESLDRAQVVVLLAAANGSSARSQEDMFKMNCHLVRDYAKEFSKHCPSAIFAIVTDPINAMVPVVSEVMKANGTYNPNKIFGVTTLHVIRTNTFVGNILGLEPECVSVPVLGGGSDRTIVPILSLAKPCSEFSTAELQLLTSNVQTAHREIINIKRTEASTLAAAFATSRFVISIIKGLLGKNVIECAYVKSVVHPHSKYLATPLQLGPGGVQRNLGIPDITEYEKCLLETAILDIQKDVAMAEKFLDVKDPDKCNVCNPNIKSPPCPRDHCKPRTLYD</sequence>
<comment type="catalytic activity">
    <reaction evidence="8">
        <text>(S)-malate + NAD(+) = oxaloacetate + NADH + H(+)</text>
        <dbReference type="Rhea" id="RHEA:21432"/>
        <dbReference type="ChEBI" id="CHEBI:15378"/>
        <dbReference type="ChEBI" id="CHEBI:15589"/>
        <dbReference type="ChEBI" id="CHEBI:16452"/>
        <dbReference type="ChEBI" id="CHEBI:57540"/>
        <dbReference type="ChEBI" id="CHEBI:57945"/>
        <dbReference type="EC" id="1.1.1.37"/>
    </reaction>
</comment>
<feature type="domain" description="Lactate/malate dehydrogenase N-terminal" evidence="11">
    <location>
        <begin position="38"/>
        <end position="181"/>
    </location>
</feature>